<evidence type="ECO:0000259" key="5">
    <source>
        <dbReference type="Pfam" id="PF00755"/>
    </source>
</evidence>
<dbReference type="EMBL" id="MRZV01000093">
    <property type="protein sequence ID" value="PIK59116.1"/>
    <property type="molecule type" value="Genomic_DNA"/>
</dbReference>
<comment type="similarity">
    <text evidence="1">Belongs to the carnitine/choline acetyltransferase family.</text>
</comment>
<keyword evidence="7" id="KW-1185">Reference proteome</keyword>
<dbReference type="InterPro" id="IPR042231">
    <property type="entry name" value="Cho/carn_acyl_trans_2"/>
</dbReference>
<proteinExistence type="inferred from homology"/>
<dbReference type="AlphaFoldDB" id="A0A2G8LFT6"/>
<gene>
    <name evidence="6" type="ORF">BSL78_03998</name>
</gene>
<evidence type="ECO:0000256" key="2">
    <source>
        <dbReference type="ARBA" id="ARBA00022679"/>
    </source>
</evidence>
<dbReference type="OrthoDB" id="240216at2759"/>
<keyword evidence="3" id="KW-0012">Acyltransferase</keyword>
<dbReference type="InterPro" id="IPR039551">
    <property type="entry name" value="Cho/carn_acyl_trans"/>
</dbReference>
<dbReference type="PANTHER" id="PTHR22589">
    <property type="entry name" value="CARNITINE O-ACYLTRANSFERASE"/>
    <property type="match status" value="1"/>
</dbReference>
<protein>
    <submittedName>
        <fullName evidence="6">Putative peroxisomal carnitine O-octanoyltransferase</fullName>
    </submittedName>
</protein>
<feature type="domain" description="Choline/carnitine acyltransferase" evidence="5">
    <location>
        <begin position="10"/>
        <end position="513"/>
    </location>
</feature>
<accession>A0A2G8LFT6</accession>
<comment type="caution">
    <text evidence="6">The sequence shown here is derived from an EMBL/GenBank/DDBJ whole genome shotgun (WGS) entry which is preliminary data.</text>
</comment>
<dbReference type="STRING" id="307972.A0A2G8LFT6"/>
<dbReference type="InterPro" id="IPR023213">
    <property type="entry name" value="CAT-like_dom_sf"/>
</dbReference>
<organism evidence="6 7">
    <name type="scientific">Stichopus japonicus</name>
    <name type="common">Sea cucumber</name>
    <dbReference type="NCBI Taxonomy" id="307972"/>
    <lineage>
        <taxon>Eukaryota</taxon>
        <taxon>Metazoa</taxon>
        <taxon>Echinodermata</taxon>
        <taxon>Eleutherozoa</taxon>
        <taxon>Echinozoa</taxon>
        <taxon>Holothuroidea</taxon>
        <taxon>Aspidochirotacea</taxon>
        <taxon>Aspidochirotida</taxon>
        <taxon>Stichopodidae</taxon>
        <taxon>Apostichopus</taxon>
    </lineage>
</organism>
<evidence type="ECO:0000313" key="7">
    <source>
        <dbReference type="Proteomes" id="UP000230750"/>
    </source>
</evidence>
<keyword evidence="2 6" id="KW-0808">Transferase</keyword>
<dbReference type="GO" id="GO:0005777">
    <property type="term" value="C:peroxisome"/>
    <property type="evidence" value="ECO:0007669"/>
    <property type="project" value="TreeGrafter"/>
</dbReference>
<evidence type="ECO:0000313" key="6">
    <source>
        <dbReference type="EMBL" id="PIK59116.1"/>
    </source>
</evidence>
<dbReference type="Proteomes" id="UP000230750">
    <property type="component" value="Unassembled WGS sequence"/>
</dbReference>
<sequence>MNDIVALLPPVKPFITVEEYQETEKIVDEFSKDVGKELQQKLEAKAKSSKNWLEEWWEDLAYLRNRAPIAVLGSMVGSAPSTTHLWAPREGTQLLRTAKSTWTVTKYFDIIRKEKLPVMRSGKGDKVFSMHQYRFFFSTSRVPGEPKDGVARYFKTVSEGPCPNHMVVFCNGHIFKMEMFDENEEQFGSYEILRLIAMEKGQTVARIQGRERWPEYRGGKGGQNTGEGRVARIQGREGWPEYRTYEHLLCLDPINQNHLETIQSAIIAVSLDNEIQKNLSELFLADLSGINCQDRWFDKSFNTIYFESGAIGFVGDHCPYEGIIGTIFNTWADEIIARTTTDWMGKPDVRTDGAVPQELIFVIDEKVKQAQIHAKDTYVKLAAKCDVYCSCFPLYGRVWVKNSGFHPDGWMQLAIQLTYFTKHSKLGPCYETATTRQFYHGRTATIRTCSSEVADWCKAMNDPAATNGDKLDLMRAAVTTHMVLGSQAMEGQGCDRHLLGLYAVSEEEGLISLKHVSKDFTCNLLRQQDFLDFLSCVIFAIKDISSE</sequence>
<evidence type="ECO:0000256" key="3">
    <source>
        <dbReference type="ARBA" id="ARBA00023315"/>
    </source>
</evidence>
<dbReference type="GO" id="GO:0008458">
    <property type="term" value="F:carnitine O-octanoyltransferase activity"/>
    <property type="evidence" value="ECO:0007669"/>
    <property type="project" value="TreeGrafter"/>
</dbReference>
<dbReference type="Pfam" id="PF00755">
    <property type="entry name" value="Carn_acyltransf"/>
    <property type="match status" value="1"/>
</dbReference>
<evidence type="ECO:0000256" key="1">
    <source>
        <dbReference type="ARBA" id="ARBA00005232"/>
    </source>
</evidence>
<dbReference type="SUPFAM" id="SSF52777">
    <property type="entry name" value="CoA-dependent acyltransferases"/>
    <property type="match status" value="2"/>
</dbReference>
<evidence type="ECO:0000256" key="4">
    <source>
        <dbReference type="PIRSR" id="PIRSR600542-1"/>
    </source>
</evidence>
<dbReference type="Gene3D" id="3.30.559.10">
    <property type="entry name" value="Chloramphenicol acetyltransferase-like domain"/>
    <property type="match status" value="1"/>
</dbReference>
<name>A0A2G8LFT6_STIJA</name>
<reference evidence="6 7" key="1">
    <citation type="journal article" date="2017" name="PLoS Biol.">
        <title>The sea cucumber genome provides insights into morphological evolution and visceral regeneration.</title>
        <authorList>
            <person name="Zhang X."/>
            <person name="Sun L."/>
            <person name="Yuan J."/>
            <person name="Sun Y."/>
            <person name="Gao Y."/>
            <person name="Zhang L."/>
            <person name="Li S."/>
            <person name="Dai H."/>
            <person name="Hamel J.F."/>
            <person name="Liu C."/>
            <person name="Yu Y."/>
            <person name="Liu S."/>
            <person name="Lin W."/>
            <person name="Guo K."/>
            <person name="Jin S."/>
            <person name="Xu P."/>
            <person name="Storey K.B."/>
            <person name="Huan P."/>
            <person name="Zhang T."/>
            <person name="Zhou Y."/>
            <person name="Zhang J."/>
            <person name="Lin C."/>
            <person name="Li X."/>
            <person name="Xing L."/>
            <person name="Huo D."/>
            <person name="Sun M."/>
            <person name="Wang L."/>
            <person name="Mercier A."/>
            <person name="Li F."/>
            <person name="Yang H."/>
            <person name="Xiang J."/>
        </authorList>
    </citation>
    <scope>NUCLEOTIDE SEQUENCE [LARGE SCALE GENOMIC DNA]</scope>
    <source>
        <strain evidence="6">Shaxun</strain>
        <tissue evidence="6">Muscle</tissue>
    </source>
</reference>
<dbReference type="PANTHER" id="PTHR22589:SF67">
    <property type="entry name" value="PEROXISOMAL CARNITINE O-OCTANOYLTRANSFERASE"/>
    <property type="match status" value="1"/>
</dbReference>
<dbReference type="Gene3D" id="3.30.559.70">
    <property type="entry name" value="Choline/Carnitine o-acyltransferase, domain 2"/>
    <property type="match status" value="1"/>
</dbReference>
<dbReference type="InterPro" id="IPR000542">
    <property type="entry name" value="Carn_acyl_trans"/>
</dbReference>
<feature type="active site" description="Proton acceptor" evidence="4">
    <location>
        <position position="317"/>
    </location>
</feature>